<name>A0A481S1A0_9HYPO</name>
<dbReference type="EMBL" id="MK110677">
    <property type="protein sequence ID" value="QBG64925.1"/>
    <property type="molecule type" value="Genomic_DNA"/>
</dbReference>
<protein>
    <submittedName>
        <fullName evidence="2">Uncharacterized protein</fullName>
    </submittedName>
</protein>
<feature type="region of interest" description="Disordered" evidence="1">
    <location>
        <begin position="1"/>
        <end position="32"/>
    </location>
</feature>
<proteinExistence type="predicted"/>
<gene>
    <name evidence="2" type="primary">orf264</name>
</gene>
<reference evidence="2" key="1">
    <citation type="submission" date="2018-10" db="EMBL/GenBank/DDBJ databases">
        <authorList>
            <person name="Zhang Y.-J."/>
        </authorList>
    </citation>
    <scope>NUCLEOTIDE SEQUENCE</scope>
    <source>
        <strain evidence="2">ARSEF 11726</strain>
    </source>
</reference>
<dbReference type="AlphaFoldDB" id="A0A481S1A0"/>
<feature type="compositionally biased region" description="Low complexity" evidence="1">
    <location>
        <begin position="18"/>
        <end position="31"/>
    </location>
</feature>
<sequence length="264" mass="29767">MTESIPVQPESTPVQPESTPVQPVSSGSSSQINTNRRWLYTELNRMIFNNQLDDTTITPNLQGSIDTNGSITRRIVVNDLLNHVNDNSNTEITQSNIPSVIAGSSFQAQNTIPSIIAGSSSQIQSNISSVITESGFSHPNTKPSWITDYSNIYNVRTAANWSVLFSDWGCCREIDLSEVTRIIRPKILAINFDFTHQNIEVIMQKFRDPQEFLVSHEHVPNLTRINCKQCVIDYYYVNANKTVYIYPSTILIENGDPRMIIRNV</sequence>
<feature type="compositionally biased region" description="Polar residues" evidence="1">
    <location>
        <begin position="1"/>
        <end position="17"/>
    </location>
</feature>
<geneLocation type="mitochondrion" evidence="2"/>
<reference evidence="2" key="2">
    <citation type="journal article" date="2019" name="Environ. Microbiol.">
        <title>The complete mitochondrial genome of the Chan-hua fungus Isaria cicadae: a tale of intron evolution in Cordycipitaceae.</title>
        <authorList>
            <person name="Fan W.W."/>
            <person name="Zhang S."/>
            <person name="Zhang Y.J."/>
        </authorList>
    </citation>
    <scope>NUCLEOTIDE SEQUENCE</scope>
    <source>
        <strain evidence="2">ARSEF 11726</strain>
    </source>
</reference>
<accession>A0A481S1A0</accession>
<evidence type="ECO:0000256" key="1">
    <source>
        <dbReference type="SAM" id="MobiDB-lite"/>
    </source>
</evidence>
<organism evidence="2">
    <name type="scientific">Cordyceps cicadae</name>
    <dbReference type="NCBI Taxonomy" id="218633"/>
    <lineage>
        <taxon>Eukaryota</taxon>
        <taxon>Fungi</taxon>
        <taxon>Dikarya</taxon>
        <taxon>Ascomycota</taxon>
        <taxon>Pezizomycotina</taxon>
        <taxon>Sordariomycetes</taxon>
        <taxon>Hypocreomycetidae</taxon>
        <taxon>Hypocreales</taxon>
        <taxon>Cordycipitaceae</taxon>
        <taxon>Cordyceps</taxon>
    </lineage>
</organism>
<keyword evidence="2" id="KW-0496">Mitochondrion</keyword>
<evidence type="ECO:0000313" key="2">
    <source>
        <dbReference type="EMBL" id="QBG64925.1"/>
    </source>
</evidence>